<reference evidence="2" key="1">
    <citation type="submission" date="2023-06" db="EMBL/GenBank/DDBJ databases">
        <title>Genome-scale phylogeny and comparative genomics of the fungal order Sordariales.</title>
        <authorList>
            <consortium name="Lawrence Berkeley National Laboratory"/>
            <person name="Hensen N."/>
            <person name="Bonometti L."/>
            <person name="Westerberg I."/>
            <person name="Brannstrom I.O."/>
            <person name="Guillou S."/>
            <person name="Cros-Aarteil S."/>
            <person name="Calhoun S."/>
            <person name="Haridas S."/>
            <person name="Kuo A."/>
            <person name="Mondo S."/>
            <person name="Pangilinan J."/>
            <person name="Riley R."/>
            <person name="LaButti K."/>
            <person name="Andreopoulos B."/>
            <person name="Lipzen A."/>
            <person name="Chen C."/>
            <person name="Yanf M."/>
            <person name="Daum C."/>
            <person name="Ng V."/>
            <person name="Clum A."/>
            <person name="Steindorff A."/>
            <person name="Ohm R."/>
            <person name="Martin F."/>
            <person name="Silar P."/>
            <person name="Natvig D."/>
            <person name="Lalanne C."/>
            <person name="Gautier V."/>
            <person name="Ament-velasquez S.L."/>
            <person name="Kruys A."/>
            <person name="Hutchinson M.I."/>
            <person name="Powell A.J."/>
            <person name="Barry K."/>
            <person name="Miller A.N."/>
            <person name="Grigoriev I.V."/>
            <person name="Debuchy R."/>
            <person name="Gladieux P."/>
            <person name="Thoren M.H."/>
            <person name="Johannesson H."/>
        </authorList>
    </citation>
    <scope>NUCLEOTIDE SEQUENCE</scope>
    <source>
        <strain evidence="2">SMH3391-2</strain>
    </source>
</reference>
<dbReference type="EMBL" id="JAULSR010000002">
    <property type="protein sequence ID" value="KAK0629234.1"/>
    <property type="molecule type" value="Genomic_DNA"/>
</dbReference>
<evidence type="ECO:0000313" key="2">
    <source>
        <dbReference type="EMBL" id="KAK0629234.1"/>
    </source>
</evidence>
<proteinExistence type="predicted"/>
<name>A0AA39X8G0_9PEZI</name>
<comment type="caution">
    <text evidence="2">The sequence shown here is derived from an EMBL/GenBank/DDBJ whole genome shotgun (WGS) entry which is preliminary data.</text>
</comment>
<feature type="compositionally biased region" description="Low complexity" evidence="1">
    <location>
        <begin position="208"/>
        <end position="231"/>
    </location>
</feature>
<keyword evidence="3" id="KW-1185">Reference proteome</keyword>
<gene>
    <name evidence="2" type="ORF">B0T17DRAFT_615040</name>
</gene>
<dbReference type="Proteomes" id="UP001174934">
    <property type="component" value="Unassembled WGS sequence"/>
</dbReference>
<feature type="region of interest" description="Disordered" evidence="1">
    <location>
        <begin position="206"/>
        <end position="239"/>
    </location>
</feature>
<evidence type="ECO:0000313" key="3">
    <source>
        <dbReference type="Proteomes" id="UP001174934"/>
    </source>
</evidence>
<organism evidence="2 3">
    <name type="scientific">Bombardia bombarda</name>
    <dbReference type="NCBI Taxonomy" id="252184"/>
    <lineage>
        <taxon>Eukaryota</taxon>
        <taxon>Fungi</taxon>
        <taxon>Dikarya</taxon>
        <taxon>Ascomycota</taxon>
        <taxon>Pezizomycotina</taxon>
        <taxon>Sordariomycetes</taxon>
        <taxon>Sordariomycetidae</taxon>
        <taxon>Sordariales</taxon>
        <taxon>Lasiosphaeriaceae</taxon>
        <taxon>Bombardia</taxon>
    </lineage>
</organism>
<sequence>MQLGGLATRALLGSIPLGIPLAPVPANGISAGLRGLGGLRLSSRQRPIASFPSVSSALSPAAPAVAVLLPTANAALLTVRGATREDTASTPILAARKRLFLATAGKTSYGNHPIYHRHHQKLTRHLRQIGNESGPDDEPTSCPPDQRLCGSGDCIGLDGDCCVFGGFCDAGWYCHDEGCCLNGYTCNDEDDDSATVMTTTHARALGVSTTSSSPSSPATSTTDSSALTTDSPELGPASKVTETVLVTATTAPASTSTNYAVKANAVPMGVAFVMAVVAVPRFL</sequence>
<accession>A0AA39X8G0</accession>
<evidence type="ECO:0000256" key="1">
    <source>
        <dbReference type="SAM" id="MobiDB-lite"/>
    </source>
</evidence>
<protein>
    <submittedName>
        <fullName evidence="2">Uncharacterized protein</fullName>
    </submittedName>
</protein>
<dbReference type="AlphaFoldDB" id="A0AA39X8G0"/>